<accession>A0ABT3MRE9</accession>
<dbReference type="Proteomes" id="UP001209854">
    <property type="component" value="Unassembled WGS sequence"/>
</dbReference>
<protein>
    <recommendedName>
        <fullName evidence="4">DUF3847 domain-containing protein</fullName>
    </recommendedName>
</protein>
<comment type="caution">
    <text evidence="2">The sequence shown here is derived from an EMBL/GenBank/DDBJ whole genome shotgun (WGS) entry which is preliminary data.</text>
</comment>
<dbReference type="EMBL" id="JAPFCC010000001">
    <property type="protein sequence ID" value="MCW7551947.1"/>
    <property type="molecule type" value="Genomic_DNA"/>
</dbReference>
<keyword evidence="1" id="KW-0175">Coiled coil</keyword>
<name>A0ABT3MRE9_9GAMM</name>
<sequence length="69" mass="8303">MSDLKQYKKQRKKLKQEIKATEAHLVRLKKELRALREGQQHQVIEEELDQLMEKPSLFKNLMKLFGKQP</sequence>
<evidence type="ECO:0000256" key="1">
    <source>
        <dbReference type="SAM" id="Coils"/>
    </source>
</evidence>
<dbReference type="RefSeq" id="WP_262566939.1">
    <property type="nucleotide sequence ID" value="NZ_JAPFCC010000001.1"/>
</dbReference>
<proteinExistence type="predicted"/>
<keyword evidence="3" id="KW-1185">Reference proteome</keyword>
<feature type="coiled-coil region" evidence="1">
    <location>
        <begin position="4"/>
        <end position="38"/>
    </location>
</feature>
<organism evidence="2 3">
    <name type="scientific">Endozoicomonas gorgoniicola</name>
    <dbReference type="NCBI Taxonomy" id="1234144"/>
    <lineage>
        <taxon>Bacteria</taxon>
        <taxon>Pseudomonadati</taxon>
        <taxon>Pseudomonadota</taxon>
        <taxon>Gammaproteobacteria</taxon>
        <taxon>Oceanospirillales</taxon>
        <taxon>Endozoicomonadaceae</taxon>
        <taxon>Endozoicomonas</taxon>
    </lineage>
</organism>
<evidence type="ECO:0008006" key="4">
    <source>
        <dbReference type="Google" id="ProtNLM"/>
    </source>
</evidence>
<evidence type="ECO:0000313" key="2">
    <source>
        <dbReference type="EMBL" id="MCW7551947.1"/>
    </source>
</evidence>
<gene>
    <name evidence="2" type="ORF">NX722_04690</name>
</gene>
<reference evidence="2 3" key="1">
    <citation type="submission" date="2022-10" db="EMBL/GenBank/DDBJ databases">
        <title>High-quality genome sequences of two octocoral-associated bacteria, Endozoicomonas euniceicola EF212 and Endozoicomonas gorgoniicola PS125.</title>
        <authorList>
            <person name="Chiou Y.-J."/>
            <person name="Chen Y.-H."/>
        </authorList>
    </citation>
    <scope>NUCLEOTIDE SEQUENCE [LARGE SCALE GENOMIC DNA]</scope>
    <source>
        <strain evidence="2 3">PS125</strain>
    </source>
</reference>
<evidence type="ECO:0000313" key="3">
    <source>
        <dbReference type="Proteomes" id="UP001209854"/>
    </source>
</evidence>